<evidence type="ECO:0000256" key="2">
    <source>
        <dbReference type="SAM" id="SignalP"/>
    </source>
</evidence>
<keyword evidence="1" id="KW-0175">Coiled coil</keyword>
<evidence type="ECO:0000313" key="3">
    <source>
        <dbReference type="EMBL" id="RBP48668.1"/>
    </source>
</evidence>
<dbReference type="SUPFAM" id="SSF50494">
    <property type="entry name" value="Trypsin-like serine proteases"/>
    <property type="match status" value="1"/>
</dbReference>
<feature type="signal peptide" evidence="2">
    <location>
        <begin position="1"/>
        <end position="22"/>
    </location>
</feature>
<dbReference type="InterPro" id="IPR009003">
    <property type="entry name" value="Peptidase_S1_PA"/>
</dbReference>
<comment type="caution">
    <text evidence="3">The sequence shown here is derived from an EMBL/GenBank/DDBJ whole genome shotgun (WGS) entry which is preliminary data.</text>
</comment>
<gene>
    <name evidence="3" type="ORF">DFR28_1056</name>
</gene>
<evidence type="ECO:0000313" key="4">
    <source>
        <dbReference type="Proteomes" id="UP000253083"/>
    </source>
</evidence>
<dbReference type="EMBL" id="QNRT01000005">
    <property type="protein sequence ID" value="RBP48668.1"/>
    <property type="molecule type" value="Genomic_DNA"/>
</dbReference>
<organism evidence="3 4">
    <name type="scientific">Arenicella xantha</name>
    <dbReference type="NCBI Taxonomy" id="644221"/>
    <lineage>
        <taxon>Bacteria</taxon>
        <taxon>Pseudomonadati</taxon>
        <taxon>Pseudomonadota</taxon>
        <taxon>Gammaproteobacteria</taxon>
        <taxon>Arenicellales</taxon>
        <taxon>Arenicellaceae</taxon>
        <taxon>Arenicella</taxon>
    </lineage>
</organism>
<dbReference type="Gene3D" id="2.40.10.120">
    <property type="match status" value="1"/>
</dbReference>
<keyword evidence="4" id="KW-1185">Reference proteome</keyword>
<name>A0A395JIP8_9GAMM</name>
<dbReference type="Proteomes" id="UP000253083">
    <property type="component" value="Unassembled WGS sequence"/>
</dbReference>
<dbReference type="AlphaFoldDB" id="A0A395JIP8"/>
<proteinExistence type="predicted"/>
<dbReference type="OrthoDB" id="7055795at2"/>
<evidence type="ECO:0000256" key="1">
    <source>
        <dbReference type="SAM" id="Coils"/>
    </source>
</evidence>
<accession>A0A395JIP8</accession>
<reference evidence="3 4" key="1">
    <citation type="submission" date="2018-06" db="EMBL/GenBank/DDBJ databases">
        <title>Genomic Encyclopedia of Type Strains, Phase IV (KMG-IV): sequencing the most valuable type-strain genomes for metagenomic binning, comparative biology and taxonomic classification.</title>
        <authorList>
            <person name="Goeker M."/>
        </authorList>
    </citation>
    <scope>NUCLEOTIDE SEQUENCE [LARGE SCALE GENOMIC DNA]</scope>
    <source>
        <strain evidence="3 4">DSM 24032</strain>
    </source>
</reference>
<dbReference type="InParanoid" id="A0A395JIP8"/>
<dbReference type="Pfam" id="PF13365">
    <property type="entry name" value="Trypsin_2"/>
    <property type="match status" value="1"/>
</dbReference>
<protein>
    <submittedName>
        <fullName evidence="3">Trypsin-like peptidase</fullName>
    </submittedName>
</protein>
<feature type="chain" id="PRO_5017305448" evidence="2">
    <location>
        <begin position="23"/>
        <end position="483"/>
    </location>
</feature>
<keyword evidence="2" id="KW-0732">Signal</keyword>
<sequence length="483" mass="53961">MLHKSIRLVFLGLSSMCSVALAQLPGVSPDIGAQCDVTNVSLDNPITERAARTKYDRSVVKLNVYLEDGRLRSGTAFLIDIERGLFLTALHVVDGNNLKIRGYRPESKDVIDRFEFILVAGVNHGYSERDQHENSVAPIDAAILEITDKSLMELAFRRSNEFDLNFKLEDSGKPVITLGYPGSNITLTGEDYESWPGNIGARTREKFASSYQVYYKLNRATQAGESGGPMLNQVGKVIGIGSSTSNLARGYSFFTTSADLFQMITELPVSRKAQEIEKLLRDKSVSSGQLLSELKDRGSNSFRNIDIFEWATKVAPSNEYSDIDISKRCILLALMERRDMWSERRMYVYMDKFLDKPLLAGHLNRSREKALIEGDIHSAQIYSELSKNLSAITDKCRWFTDCRSHLNAGKLMSVFAQRELEIMIEDTVDVAMEAATAEAEVMDEAMEAAAEAMVDEAMEAAAEAMDAEDAEVILLEELEENQF</sequence>
<feature type="coiled-coil region" evidence="1">
    <location>
        <begin position="432"/>
        <end position="470"/>
    </location>
</feature>